<accession>A0A096VKV6</accession>
<dbReference type="RefSeq" id="YP_009220195.1">
    <property type="nucleotide sequence ID" value="NC_029031.1"/>
</dbReference>
<dbReference type="GeneID" id="26646367"/>
<name>A0A096VKV6_9CAUD</name>
<dbReference type="Proteomes" id="UP000030042">
    <property type="component" value="Segment"/>
</dbReference>
<dbReference type="EMBL" id="KC310805">
    <property type="protein sequence ID" value="AGK86662.1"/>
    <property type="molecule type" value="Genomic_DNA"/>
</dbReference>
<organism evidence="1 2">
    <name type="scientific">Synechococcus phage S-CBP42</name>
    <dbReference type="NCBI Taxonomy" id="461711"/>
    <lineage>
        <taxon>Viruses</taxon>
        <taxon>Duplodnaviria</taxon>
        <taxon>Heunggongvirae</taxon>
        <taxon>Uroviricota</taxon>
        <taxon>Caudoviricetes</taxon>
        <taxon>Autographivirales</taxon>
        <taxon>Aegirvirus</taxon>
        <taxon>Aegirvirus SCBP42</taxon>
    </lineage>
</organism>
<protein>
    <submittedName>
        <fullName evidence="1">Internal virion protein</fullName>
    </submittedName>
</protein>
<reference evidence="1 2" key="2">
    <citation type="journal article" date="2015" name="PLoS ONE">
        <title>Comparative Genomic and Phylogenomic Analyses Reveal a Conserved Core Genome Shared by Estuarine and Oceanic Cyanopodoviruses.</title>
        <authorList>
            <person name="Huang S."/>
            <person name="Zhang S."/>
            <person name="Jiao N."/>
            <person name="Chen F."/>
        </authorList>
    </citation>
    <scope>NUCLEOTIDE SEQUENCE [LARGE SCALE GENOMIC DNA]</scope>
</reference>
<evidence type="ECO:0000313" key="1">
    <source>
        <dbReference type="EMBL" id="AGK86662.1"/>
    </source>
</evidence>
<evidence type="ECO:0000313" key="2">
    <source>
        <dbReference type="Proteomes" id="UP000030042"/>
    </source>
</evidence>
<keyword evidence="2" id="KW-1185">Reference proteome</keyword>
<proteinExistence type="predicted"/>
<gene>
    <name evidence="1" type="ORF">S-CBP42_0010</name>
</gene>
<reference evidence="2" key="1">
    <citation type="submission" date="2012-12" db="EMBL/GenBank/DDBJ databases">
        <title>Genomics of marine cyanopodoviruses.</title>
        <authorList>
            <person name="Huang S."/>
            <person name="Chen F."/>
        </authorList>
    </citation>
    <scope>NUCLEOTIDE SEQUENCE [LARGE SCALE GENOMIC DNA]</scope>
</reference>
<dbReference type="KEGG" id="vg:26646367"/>
<dbReference type="OrthoDB" id="10113at10239"/>
<sequence length="857" mass="93381">MPRIDAKQDFGGEYKGFAQSRPYSPIQAVDRSNEILRESERKVRDIQMLAKADARQGQLNQGIVAAQAGIANAQLRVNQATLNGLLQLSATALRGFQAMGDAHKADQEEQARRAEEDALLASIGFGGGGAPQQVDQGIAEDIAASNNQDVQITAEAQGISQVANPLAQSQNPTDNYIASELTKNSAYNQLSGIQGNAYAARSQHGIYMDEFIRNIPAEVLENMSPAQAQQVLMEANRSFLRASGLTDRGMIAKVLAPTMANNTLNASRALIKASTESRQAQAQVKFESTVNTLVDSGASPAEIWQGAAKEAAFGGSSVITGYSATNNMRAITGVLEQAAEDGNVDLIRGLRDVPKIPGQPNGPTLGKEYSHLFERYLTKAEKSQLSNYSHDQSLKTLGMKQAVEFYYNDPSPENKKAAIAKLREIGTEAALQEANRIMGPGLNIDPELPFELAQRAADGRPATNAELGAMLDQGLITPETYKQYAKTPKQQESDKAVTKKIASLRSTLDESILSTSPVPIPAGARTDSMKAQIALRRNVLESELAQIMQSEVAADPSLLQDEARFMDVTQKRLDGLLKQGKFQLDVDLKRGNVVDWKAPLTSKKNLSRITVSPGIQDFSKLEASEIFNTNVIPRSEIDPRKDRFVTRDQLNADVKATLSGGAVSKRSKEMAARLGLSTNAFLDAQLRGLGLPSIRALKDEGNTPDISGYTRGQRDIPNMQAGFRAIQSMGVPKRGAAYLASAIQHESGWNGLREWGQVAGDGTNRNGGLLSWASWANNSARLGKIERKFGKPIAQISESDQLSYVLDEMKTSYPDSYRVFMNPNATHAQLRRATWNFIRWDKRYTGNRWVDAERLAA</sequence>